<proteinExistence type="predicted"/>
<dbReference type="AlphaFoldDB" id="A0A0A6PT80"/>
<evidence type="ECO:0000256" key="1">
    <source>
        <dbReference type="ARBA" id="ARBA00023015"/>
    </source>
</evidence>
<keyword evidence="1" id="KW-0805">Transcription regulation</keyword>
<evidence type="ECO:0000313" key="8">
    <source>
        <dbReference type="Proteomes" id="UP000238081"/>
    </source>
</evidence>
<keyword evidence="2" id="KW-0238">DNA-binding</keyword>
<dbReference type="Proteomes" id="UP000238081">
    <property type="component" value="Unassembled WGS sequence"/>
</dbReference>
<organism evidence="7 8">
    <name type="scientific">Clostridium butyricum</name>
    <dbReference type="NCBI Taxonomy" id="1492"/>
    <lineage>
        <taxon>Bacteria</taxon>
        <taxon>Bacillati</taxon>
        <taxon>Bacillota</taxon>
        <taxon>Clostridia</taxon>
        <taxon>Eubacteriales</taxon>
        <taxon>Clostridiaceae</taxon>
        <taxon>Clostridium</taxon>
    </lineage>
</organism>
<dbReference type="InterPro" id="IPR036388">
    <property type="entry name" value="WH-like_DNA-bd_sf"/>
</dbReference>
<evidence type="ECO:0000256" key="3">
    <source>
        <dbReference type="ARBA" id="ARBA00023163"/>
    </source>
</evidence>
<sequence>MKEEIRLSLLLKMVTNLFERELNNKVALMDLTHAQCGILAYLHRHRNKEIYLNDIEKEFCLKRPTVSGLTKRLEEKEFVLIEPKFNDKRYKRISLTDKSEEILELMEENLLNSEKILYKDLTDNDKNELYRILSIMFKNMKKE</sequence>
<dbReference type="GO" id="GO:0003677">
    <property type="term" value="F:DNA binding"/>
    <property type="evidence" value="ECO:0007669"/>
    <property type="project" value="UniProtKB-KW"/>
</dbReference>
<dbReference type="PANTHER" id="PTHR42756:SF1">
    <property type="entry name" value="TRANSCRIPTIONAL REPRESSOR OF EMRAB OPERON"/>
    <property type="match status" value="1"/>
</dbReference>
<dbReference type="PROSITE" id="PS01117">
    <property type="entry name" value="HTH_MARR_1"/>
    <property type="match status" value="1"/>
</dbReference>
<evidence type="ECO:0000313" key="6">
    <source>
        <dbReference type="EMBL" id="NAS19894.1"/>
    </source>
</evidence>
<evidence type="ECO:0000313" key="10">
    <source>
        <dbReference type="Proteomes" id="UP000474042"/>
    </source>
</evidence>
<dbReference type="Proteomes" id="UP000321089">
    <property type="component" value="Unassembled WGS sequence"/>
</dbReference>
<dbReference type="RefSeq" id="WP_002581476.1">
    <property type="nucleotide sequence ID" value="NZ_BKBB01000003.1"/>
</dbReference>
<dbReference type="PANTHER" id="PTHR42756">
    <property type="entry name" value="TRANSCRIPTIONAL REGULATOR, MARR"/>
    <property type="match status" value="1"/>
</dbReference>
<accession>A0A0A6PT80</accession>
<dbReference type="InterPro" id="IPR023187">
    <property type="entry name" value="Tscrpt_reg_MarR-type_CS"/>
</dbReference>
<evidence type="ECO:0000313" key="9">
    <source>
        <dbReference type="Proteomes" id="UP000321089"/>
    </source>
</evidence>
<dbReference type="Pfam" id="PF01047">
    <property type="entry name" value="MarR"/>
    <property type="match status" value="1"/>
</dbReference>
<dbReference type="SMART" id="SM00347">
    <property type="entry name" value="HTH_MARR"/>
    <property type="match status" value="1"/>
</dbReference>
<dbReference type="EMBL" id="LRDH01000136">
    <property type="protein sequence ID" value="PPV12645.1"/>
    <property type="molecule type" value="Genomic_DNA"/>
</dbReference>
<dbReference type="InterPro" id="IPR036390">
    <property type="entry name" value="WH_DNA-bd_sf"/>
</dbReference>
<evidence type="ECO:0000313" key="5">
    <source>
        <dbReference type="EMBL" id="GEQ20454.1"/>
    </source>
</evidence>
<keyword evidence="3" id="KW-0804">Transcription</keyword>
<dbReference type="PROSITE" id="PS50995">
    <property type="entry name" value="HTH_MARR_2"/>
    <property type="match status" value="1"/>
</dbReference>
<reference evidence="7 8" key="1">
    <citation type="submission" date="2016-01" db="EMBL/GenBank/DDBJ databases">
        <title>Characterization of the Clostridium difficile lineages that are prevalent in Hong Kong and China.</title>
        <authorList>
            <person name="Kwok J.S.-L."/>
            <person name="Lam W.-Y."/>
            <person name="Ip M."/>
            <person name="Chan T.-F."/>
            <person name="Hawkey P.M."/>
            <person name="Tsui S.K.-W."/>
        </authorList>
    </citation>
    <scope>NUCLEOTIDE SEQUENCE [LARGE SCALE GENOMIC DNA]</scope>
    <source>
        <strain evidence="7 8">300064</strain>
    </source>
</reference>
<name>A0A0A6PT80_CLOBU</name>
<evidence type="ECO:0000313" key="7">
    <source>
        <dbReference type="EMBL" id="PPV12645.1"/>
    </source>
</evidence>
<dbReference type="EMBL" id="BKBC01000008">
    <property type="protein sequence ID" value="GEQ20454.1"/>
    <property type="molecule type" value="Genomic_DNA"/>
</dbReference>
<comment type="caution">
    <text evidence="7">The sequence shown here is derived from an EMBL/GenBank/DDBJ whole genome shotgun (WGS) entry which is preliminary data.</text>
</comment>
<gene>
    <name evidence="7" type="ORF">AWN73_18230</name>
    <name evidence="5" type="ORF">CBU02nite_09600</name>
    <name evidence="6" type="ORF">GND98_019225</name>
</gene>
<reference evidence="6 10" key="3">
    <citation type="submission" date="2020-01" db="EMBL/GenBank/DDBJ databases">
        <title>Genome sequence of a 1,3-propanediol producer, Clostridium butyricum S3.</title>
        <authorList>
            <person name="Zhou J."/>
        </authorList>
    </citation>
    <scope>NUCLEOTIDE SEQUENCE [LARGE SCALE GENOMIC DNA]</scope>
    <source>
        <strain evidence="6 10">S3</strain>
    </source>
</reference>
<protein>
    <submittedName>
        <fullName evidence="7">MarR family transcriptional regulator</fullName>
    </submittedName>
</protein>
<feature type="domain" description="HTH marR-type" evidence="4">
    <location>
        <begin position="4"/>
        <end position="138"/>
    </location>
</feature>
<dbReference type="InterPro" id="IPR000835">
    <property type="entry name" value="HTH_MarR-typ"/>
</dbReference>
<evidence type="ECO:0000259" key="4">
    <source>
        <dbReference type="PROSITE" id="PS50995"/>
    </source>
</evidence>
<dbReference type="Gene3D" id="1.10.10.10">
    <property type="entry name" value="Winged helix-like DNA-binding domain superfamily/Winged helix DNA-binding domain"/>
    <property type="match status" value="1"/>
</dbReference>
<evidence type="ECO:0000256" key="2">
    <source>
        <dbReference type="ARBA" id="ARBA00023125"/>
    </source>
</evidence>
<dbReference type="EMBL" id="WOFV02000122">
    <property type="protein sequence ID" value="NAS19894.1"/>
    <property type="molecule type" value="Genomic_DNA"/>
</dbReference>
<reference evidence="5 9" key="2">
    <citation type="submission" date="2019-07" db="EMBL/GenBank/DDBJ databases">
        <title>Whole genome shotgun sequence of Clostridium butyricum NBRC 3858.</title>
        <authorList>
            <person name="Hosoyama A."/>
            <person name="Uohara A."/>
            <person name="Ohji S."/>
            <person name="Ichikawa N."/>
        </authorList>
    </citation>
    <scope>NUCLEOTIDE SEQUENCE [LARGE SCALE GENOMIC DNA]</scope>
    <source>
        <strain evidence="5 9">NBRC 3858</strain>
    </source>
</reference>
<dbReference type="SUPFAM" id="SSF46785">
    <property type="entry name" value="Winged helix' DNA-binding domain"/>
    <property type="match status" value="1"/>
</dbReference>
<dbReference type="Proteomes" id="UP000474042">
    <property type="component" value="Unassembled WGS sequence"/>
</dbReference>
<dbReference type="GO" id="GO:0003700">
    <property type="term" value="F:DNA-binding transcription factor activity"/>
    <property type="evidence" value="ECO:0007669"/>
    <property type="project" value="InterPro"/>
</dbReference>